<dbReference type="GO" id="GO:0016829">
    <property type="term" value="F:lyase activity"/>
    <property type="evidence" value="ECO:0007669"/>
    <property type="project" value="UniProtKB-KW"/>
</dbReference>
<dbReference type="EMBL" id="VDCQ01000094">
    <property type="protein sequence ID" value="TNJ59297.1"/>
    <property type="molecule type" value="Genomic_DNA"/>
</dbReference>
<comment type="caution">
    <text evidence="1">The sequence shown here is derived from an EMBL/GenBank/DDBJ whole genome shotgun (WGS) entry which is preliminary data.</text>
</comment>
<dbReference type="Gene3D" id="3.40.50.11310">
    <property type="entry name" value="Bacterial phosphonate metabolism protein PhnH"/>
    <property type="match status" value="1"/>
</dbReference>
<organism evidence="1 2">
    <name type="scientific">Paenibacillus hemerocallicola</name>
    <dbReference type="NCBI Taxonomy" id="1172614"/>
    <lineage>
        <taxon>Bacteria</taxon>
        <taxon>Bacillati</taxon>
        <taxon>Bacillota</taxon>
        <taxon>Bacilli</taxon>
        <taxon>Bacillales</taxon>
        <taxon>Paenibacillaceae</taxon>
        <taxon>Paenibacillus</taxon>
    </lineage>
</organism>
<dbReference type="Proteomes" id="UP000307943">
    <property type="component" value="Unassembled WGS sequence"/>
</dbReference>
<dbReference type="Pfam" id="PF05845">
    <property type="entry name" value="PhnH"/>
    <property type="match status" value="1"/>
</dbReference>
<name>A0A5C4SWS3_9BACL</name>
<accession>A0A5C4SWS3</accession>
<keyword evidence="1" id="KW-0456">Lyase</keyword>
<dbReference type="RefSeq" id="WP_139607394.1">
    <property type="nucleotide sequence ID" value="NZ_VDCQ01000094.1"/>
</dbReference>
<keyword evidence="2" id="KW-1185">Reference proteome</keyword>
<proteinExistence type="predicted"/>
<dbReference type="PIRSF" id="PIRSF020680">
    <property type="entry name" value="PhnH"/>
    <property type="match status" value="1"/>
</dbReference>
<dbReference type="GO" id="GO:0019634">
    <property type="term" value="P:organic phosphonate metabolic process"/>
    <property type="evidence" value="ECO:0007669"/>
    <property type="project" value="InterPro"/>
</dbReference>
<protein>
    <submittedName>
        <fullName evidence="1">Phosphonate C-P lyase system protein PhnH</fullName>
    </submittedName>
</protein>
<dbReference type="InterPro" id="IPR008772">
    <property type="entry name" value="Phosphonate_metab_PhnH"/>
</dbReference>
<evidence type="ECO:0000313" key="1">
    <source>
        <dbReference type="EMBL" id="TNJ59297.1"/>
    </source>
</evidence>
<evidence type="ECO:0000313" key="2">
    <source>
        <dbReference type="Proteomes" id="UP000307943"/>
    </source>
</evidence>
<reference evidence="1 2" key="1">
    <citation type="submission" date="2019-05" db="EMBL/GenBank/DDBJ databases">
        <title>We sequenced the genome of Paenibacillus hemerocallicola KCTC 33185 for further insight into its adaptation and study the phylogeny of Paenibacillus.</title>
        <authorList>
            <person name="Narsing Rao M.P."/>
        </authorList>
    </citation>
    <scope>NUCLEOTIDE SEQUENCE [LARGE SCALE GENOMIC DNA]</scope>
    <source>
        <strain evidence="1 2">KCTC 33185</strain>
    </source>
</reference>
<dbReference type="NCBIfam" id="TIGR03292">
    <property type="entry name" value="PhnH_redo"/>
    <property type="match status" value="1"/>
</dbReference>
<sequence>MANVDVRTFDTVHQTQRLYRKLLDAMARPGTVRSAADDCLGLPFGSGGESAAAAIALTLVDGEVAFSFDLGGSSPEKPAEWIRKRTFGRVTAPDKADYVFVPGMPEETEIVQRYGSIRTGSLMSPEDGATVLLLVSGFGPSGESGHGWTLSGPGISGETEFFVSGLSPVWMELRERWNELYPMGVDMILFSPDGELAALPRTTKCTRSA</sequence>
<dbReference type="OrthoDB" id="154477at2"/>
<gene>
    <name evidence="1" type="primary">phnH</name>
    <name evidence="1" type="ORF">FE784_37490</name>
</gene>
<dbReference type="SUPFAM" id="SSF159709">
    <property type="entry name" value="PhnH-like"/>
    <property type="match status" value="1"/>
</dbReference>
<dbReference type="InterPro" id="IPR038058">
    <property type="entry name" value="PhnH-like_sp"/>
</dbReference>
<dbReference type="AlphaFoldDB" id="A0A5C4SWS3"/>